<evidence type="ECO:0000256" key="2">
    <source>
        <dbReference type="ARBA" id="ARBA00023306"/>
    </source>
</evidence>
<evidence type="ECO:0000313" key="5">
    <source>
        <dbReference type="EMBL" id="KAB1227369.1"/>
    </source>
</evidence>
<dbReference type="AlphaFoldDB" id="A0A6A1WQ17"/>
<keyword evidence="1" id="KW-0649">Protein kinase inhibitor</keyword>
<comment type="caution">
    <text evidence="5">The sequence shown here is derived from an EMBL/GenBank/DDBJ whole genome shotgun (WGS) entry which is preliminary data.</text>
</comment>
<dbReference type="OrthoDB" id="662905at2759"/>
<proteinExistence type="predicted"/>
<dbReference type="EMBL" id="RXIC02000019">
    <property type="protein sequence ID" value="KAB1227369.1"/>
    <property type="molecule type" value="Genomic_DNA"/>
</dbReference>
<keyword evidence="2" id="KW-0131">Cell cycle</keyword>
<reference evidence="5" key="3">
    <citation type="submission" date="2019-09" db="EMBL/GenBank/DDBJ databases">
        <authorList>
            <person name="Gao Z."/>
        </authorList>
    </citation>
    <scope>NUCLEOTIDE SEQUENCE</scope>
    <source>
        <tissue evidence="5">Leaves</tissue>
    </source>
</reference>
<dbReference type="InterPro" id="IPR040389">
    <property type="entry name" value="SMR"/>
</dbReference>
<accession>A0A6A1WQ17</accession>
<dbReference type="PANTHER" id="PTHR33142">
    <property type="entry name" value="CYCLIN-DEPENDENT PROTEIN KINASE INHIBITOR SMR13"/>
    <property type="match status" value="1"/>
</dbReference>
<evidence type="ECO:0000256" key="3">
    <source>
        <dbReference type="SAM" id="MobiDB-lite"/>
    </source>
</evidence>
<organism evidence="5 6">
    <name type="scientific">Morella rubra</name>
    <name type="common">Chinese bayberry</name>
    <dbReference type="NCBI Taxonomy" id="262757"/>
    <lineage>
        <taxon>Eukaryota</taxon>
        <taxon>Viridiplantae</taxon>
        <taxon>Streptophyta</taxon>
        <taxon>Embryophyta</taxon>
        <taxon>Tracheophyta</taxon>
        <taxon>Spermatophyta</taxon>
        <taxon>Magnoliopsida</taxon>
        <taxon>eudicotyledons</taxon>
        <taxon>Gunneridae</taxon>
        <taxon>Pentapetalae</taxon>
        <taxon>rosids</taxon>
        <taxon>fabids</taxon>
        <taxon>Fagales</taxon>
        <taxon>Myricaceae</taxon>
        <taxon>Morella</taxon>
    </lineage>
</organism>
<dbReference type="Proteomes" id="UP000516437">
    <property type="component" value="Chromosome 1"/>
</dbReference>
<dbReference type="GO" id="GO:0032875">
    <property type="term" value="P:regulation of DNA endoreduplication"/>
    <property type="evidence" value="ECO:0007669"/>
    <property type="project" value="InterPro"/>
</dbReference>
<gene>
    <name evidence="5" type="ORF">CJ030_MR1G006301</name>
    <name evidence="4" type="ORF">CJ030_MR1G006303</name>
</gene>
<reference evidence="5" key="1">
    <citation type="submission" date="2018-07" db="EMBL/GenBank/DDBJ databases">
        <authorList>
            <person name="Gao Z.-S."/>
            <person name="Jia H.-M."/>
            <person name="Jia H.-J."/>
            <person name="Cai Q.-L."/>
            <person name="Wang Y."/>
            <person name="Zhao H.-B."/>
        </authorList>
    </citation>
    <scope>NUCLEOTIDE SEQUENCE</scope>
    <source>
        <tissue evidence="5">Leaves</tissue>
    </source>
</reference>
<evidence type="ECO:0008006" key="7">
    <source>
        <dbReference type="Google" id="ProtNLM"/>
    </source>
</evidence>
<dbReference type="PANTHER" id="PTHR33142:SF89">
    <property type="entry name" value="CYCLIN-DEPENDENT PROTEIN KINASE INHIBITOR SMR2"/>
    <property type="match status" value="1"/>
</dbReference>
<evidence type="ECO:0000313" key="6">
    <source>
        <dbReference type="Proteomes" id="UP000516437"/>
    </source>
</evidence>
<dbReference type="EMBL" id="RXIC02000019">
    <property type="protein sequence ID" value="KAB1227367.1"/>
    <property type="molecule type" value="Genomic_DNA"/>
</dbReference>
<sequence length="102" mass="12032">MMSSSCHISEQNLEQLEGLQLQDDDEECQTPTSRDHQIPTIQSCPPTPRKRPRSVLAQKRKWTDQLRFFETTRREELESFFRSIPELPRVSSRVVKRRCTSV</sequence>
<evidence type="ECO:0000313" key="4">
    <source>
        <dbReference type="EMBL" id="KAB1227367.1"/>
    </source>
</evidence>
<evidence type="ECO:0000256" key="1">
    <source>
        <dbReference type="ARBA" id="ARBA00023013"/>
    </source>
</evidence>
<reference evidence="5 6" key="2">
    <citation type="journal article" date="2019" name="Plant Biotechnol. J.">
        <title>The red bayberry genome and genetic basis of sex determination.</title>
        <authorList>
            <person name="Jia H.M."/>
            <person name="Jia H.J."/>
            <person name="Cai Q.L."/>
            <person name="Wang Y."/>
            <person name="Zhao H.B."/>
            <person name="Yang W.F."/>
            <person name="Wang G.Y."/>
            <person name="Li Y.H."/>
            <person name="Zhan D.L."/>
            <person name="Shen Y.T."/>
            <person name="Niu Q.F."/>
            <person name="Chang L."/>
            <person name="Qiu J."/>
            <person name="Zhao L."/>
            <person name="Xie H.B."/>
            <person name="Fu W.Y."/>
            <person name="Jin J."/>
            <person name="Li X.W."/>
            <person name="Jiao Y."/>
            <person name="Zhou C.C."/>
            <person name="Tu T."/>
            <person name="Chai C.Y."/>
            <person name="Gao J.L."/>
            <person name="Fan L.J."/>
            <person name="van de Weg E."/>
            <person name="Wang J.Y."/>
            <person name="Gao Z.S."/>
        </authorList>
    </citation>
    <scope>NUCLEOTIDE SEQUENCE [LARGE SCALE GENOMIC DNA]</scope>
    <source>
        <tissue evidence="5">Leaves</tissue>
    </source>
</reference>
<keyword evidence="6" id="KW-1185">Reference proteome</keyword>
<name>A0A6A1WQ17_9ROSI</name>
<feature type="region of interest" description="Disordered" evidence="3">
    <location>
        <begin position="14"/>
        <end position="56"/>
    </location>
</feature>
<protein>
    <recommendedName>
        <fullName evidence="7">Cyclin-dependent protein kinase inhibitor SMR1</fullName>
    </recommendedName>
</protein>
<dbReference type="GO" id="GO:0004860">
    <property type="term" value="F:protein kinase inhibitor activity"/>
    <property type="evidence" value="ECO:0007669"/>
    <property type="project" value="UniProtKB-KW"/>
</dbReference>